<dbReference type="RefSeq" id="WP_311718714.1">
    <property type="nucleotide sequence ID" value="NZ_JAVREZ010000018.1"/>
</dbReference>
<gene>
    <name evidence="4" type="ORF">RNB18_38400</name>
</gene>
<dbReference type="InterPro" id="IPR051563">
    <property type="entry name" value="Glycosyl_Hydrolase_51"/>
</dbReference>
<dbReference type="InterPro" id="IPR010720">
    <property type="entry name" value="Alpha-L-AF_C"/>
</dbReference>
<feature type="compositionally biased region" description="Low complexity" evidence="2">
    <location>
        <begin position="107"/>
        <end position="119"/>
    </location>
</feature>
<keyword evidence="5" id="KW-1185">Reference proteome</keyword>
<dbReference type="Gene3D" id="2.60.40.1180">
    <property type="entry name" value="Golgi alpha-mannosidase II"/>
    <property type="match status" value="1"/>
</dbReference>
<evidence type="ECO:0000313" key="4">
    <source>
        <dbReference type="EMBL" id="MDT0485955.1"/>
    </source>
</evidence>
<proteinExistence type="predicted"/>
<evidence type="ECO:0000259" key="3">
    <source>
        <dbReference type="SMART" id="SM00813"/>
    </source>
</evidence>
<organism evidence="4 5">
    <name type="scientific">Streptomyces doebereineriae</name>
    <dbReference type="NCBI Taxonomy" id="3075528"/>
    <lineage>
        <taxon>Bacteria</taxon>
        <taxon>Bacillati</taxon>
        <taxon>Actinomycetota</taxon>
        <taxon>Actinomycetes</taxon>
        <taxon>Kitasatosporales</taxon>
        <taxon>Streptomycetaceae</taxon>
        <taxon>Streptomyces</taxon>
    </lineage>
</organism>
<reference evidence="5" key="1">
    <citation type="submission" date="2023-07" db="EMBL/GenBank/DDBJ databases">
        <title>30 novel species of actinomycetes from the DSMZ collection.</title>
        <authorList>
            <person name="Nouioui I."/>
        </authorList>
    </citation>
    <scope>NUCLEOTIDE SEQUENCE [LARGE SCALE GENOMIC DNA]</scope>
    <source>
        <strain evidence="5">DSM 41640</strain>
    </source>
</reference>
<dbReference type="SUPFAM" id="SSF51011">
    <property type="entry name" value="Glycosyl hydrolase domain"/>
    <property type="match status" value="1"/>
</dbReference>
<comment type="caution">
    <text evidence="4">The sequence shown here is derived from an EMBL/GenBank/DDBJ whole genome shotgun (WGS) entry which is preliminary data.</text>
</comment>
<dbReference type="PANTHER" id="PTHR31776:SF0">
    <property type="entry name" value="ALPHA-L-ARABINOFURANOSIDASE 1"/>
    <property type="match status" value="1"/>
</dbReference>
<dbReference type="Proteomes" id="UP001183824">
    <property type="component" value="Unassembled WGS sequence"/>
</dbReference>
<accession>A0ABU2VK42</accession>
<evidence type="ECO:0000256" key="1">
    <source>
        <dbReference type="ARBA" id="ARBA00023180"/>
    </source>
</evidence>
<dbReference type="InterPro" id="IPR013780">
    <property type="entry name" value="Glyco_hydro_b"/>
</dbReference>
<dbReference type="Pfam" id="PF06964">
    <property type="entry name" value="Alpha-L-AF_C"/>
    <property type="match status" value="1"/>
</dbReference>
<evidence type="ECO:0000313" key="5">
    <source>
        <dbReference type="Proteomes" id="UP001183824"/>
    </source>
</evidence>
<feature type="region of interest" description="Disordered" evidence="2">
    <location>
        <begin position="107"/>
        <end position="131"/>
    </location>
</feature>
<dbReference type="EMBL" id="JAVREZ010000018">
    <property type="protein sequence ID" value="MDT0485955.1"/>
    <property type="molecule type" value="Genomic_DNA"/>
</dbReference>
<feature type="domain" description="Alpha-L-arabinofuranosidase C-terminal" evidence="3">
    <location>
        <begin position="24"/>
        <end position="147"/>
    </location>
</feature>
<evidence type="ECO:0000256" key="2">
    <source>
        <dbReference type="SAM" id="MobiDB-lite"/>
    </source>
</evidence>
<feature type="compositionally biased region" description="Polar residues" evidence="2">
    <location>
        <begin position="120"/>
        <end position="131"/>
    </location>
</feature>
<name>A0ABU2VK42_9ACTN</name>
<dbReference type="SMART" id="SM00813">
    <property type="entry name" value="Alpha-L-AF_C"/>
    <property type="match status" value="1"/>
</dbReference>
<protein>
    <submittedName>
        <fullName evidence="4">Alpha-L-arabinofuranosidase C-terminal domain-containing protein</fullName>
    </submittedName>
</protein>
<sequence length="154" mass="15743">MARPSPADERSSVTSRTHVSSYKWGTNLIGFNALNSYVSPSYYVQKMLADSHGDQVLPSSFAGTDTVNSVVTNDSSTGKIYITLVNPSSAAQTVNVNLSGAGTLPSTGTATTLSSASGTDTNSISDPDKITPSTASISGVSSVPAYSVTVLTLG</sequence>
<dbReference type="PANTHER" id="PTHR31776">
    <property type="entry name" value="ALPHA-L-ARABINOFURANOSIDASE 1"/>
    <property type="match status" value="1"/>
</dbReference>
<keyword evidence="1" id="KW-0325">Glycoprotein</keyword>